<dbReference type="RefSeq" id="XP_033706142.1">
    <property type="nucleotide sequence ID" value="XM_033850251.1"/>
</dbReference>
<dbReference type="InterPro" id="IPR039109">
    <property type="entry name" value="Ribosomal_eL30-like"/>
</dbReference>
<dbReference type="OrthoDB" id="1928736at2759"/>
<evidence type="ECO:0000256" key="4">
    <source>
        <dbReference type="ARBA" id="ARBA00035231"/>
    </source>
</evidence>
<comment type="similarity">
    <text evidence="1">Belongs to the eukaryotic ribosomal protein eL30 family.</text>
</comment>
<sequence>MGVARGAGARAGERGGSELSVRHLGSSSKKSLELLNSRLQLVMKSGKYALGYEQTLKMIRQGKVKLVSLASDCPALRKSEIEYYAMSANTGVHHHTSNNIELGTACGKYHRVRTLALIDPGDAVLIRSMPEQTGEKEIMHNFSLIRLAKAFF</sequence>
<dbReference type="GO" id="GO:1990904">
    <property type="term" value="C:ribonucleoprotein complex"/>
    <property type="evidence" value="ECO:0007669"/>
    <property type="project" value="UniProtKB-KW"/>
</dbReference>
<feature type="region of interest" description="Disordered" evidence="6">
    <location>
        <begin position="1"/>
        <end position="23"/>
    </location>
</feature>
<feature type="compositionally biased region" description="Low complexity" evidence="6">
    <location>
        <begin position="1"/>
        <end position="10"/>
    </location>
</feature>
<evidence type="ECO:0000256" key="5">
    <source>
        <dbReference type="ARBA" id="ARBA00035336"/>
    </source>
</evidence>
<feature type="non-terminal residue" evidence="9">
    <location>
        <position position="152"/>
    </location>
</feature>
<organism evidence="8 9">
    <name type="scientific">Tursiops truncatus</name>
    <name type="common">Atlantic bottle-nosed dolphin</name>
    <name type="synonym">Delphinus truncatus</name>
    <dbReference type="NCBI Taxonomy" id="9739"/>
    <lineage>
        <taxon>Eukaryota</taxon>
        <taxon>Metazoa</taxon>
        <taxon>Chordata</taxon>
        <taxon>Craniata</taxon>
        <taxon>Vertebrata</taxon>
        <taxon>Euteleostomi</taxon>
        <taxon>Mammalia</taxon>
        <taxon>Eutheria</taxon>
        <taxon>Laurasiatheria</taxon>
        <taxon>Artiodactyla</taxon>
        <taxon>Whippomorpha</taxon>
        <taxon>Cetacea</taxon>
        <taxon>Odontoceti</taxon>
        <taxon>Delphinidae</taxon>
        <taxon>Tursiops</taxon>
    </lineage>
</organism>
<dbReference type="PROSITE" id="PS00993">
    <property type="entry name" value="RIBOSOMAL_L30E_2"/>
    <property type="match status" value="1"/>
</dbReference>
<keyword evidence="3" id="KW-0687">Ribonucleoprotein</keyword>
<proteinExistence type="inferred from homology"/>
<gene>
    <name evidence="9" type="primary">LOC101330425</name>
</gene>
<feature type="domain" description="Ribosomal protein eL8/eL30/eS12/Gadd45" evidence="7">
    <location>
        <begin position="35"/>
        <end position="123"/>
    </location>
</feature>
<dbReference type="Pfam" id="PF01248">
    <property type="entry name" value="Ribosomal_L7Ae"/>
    <property type="match status" value="1"/>
</dbReference>
<reference evidence="9" key="1">
    <citation type="submission" date="2025-08" db="UniProtKB">
        <authorList>
            <consortium name="RefSeq"/>
        </authorList>
    </citation>
    <scope>IDENTIFICATION</scope>
    <source>
        <tissue evidence="9">Spleen</tissue>
    </source>
</reference>
<evidence type="ECO:0000256" key="6">
    <source>
        <dbReference type="SAM" id="MobiDB-lite"/>
    </source>
</evidence>
<name>A0A6J3QV29_TURTR</name>
<protein>
    <recommendedName>
        <fullName evidence="4">Large ribosomal subunit protein eL30</fullName>
    </recommendedName>
    <alternativeName>
        <fullName evidence="5">60S ribosomal protein L30</fullName>
    </alternativeName>
</protein>
<dbReference type="InParanoid" id="A0A6J3QV29"/>
<accession>A0A6J3QV29</accession>
<evidence type="ECO:0000259" key="7">
    <source>
        <dbReference type="Pfam" id="PF01248"/>
    </source>
</evidence>
<dbReference type="Proteomes" id="UP000245320">
    <property type="component" value="Chromosome 2"/>
</dbReference>
<dbReference type="Gene3D" id="3.30.1330.30">
    <property type="match status" value="1"/>
</dbReference>
<dbReference type="PANTHER" id="PTHR11449">
    <property type="entry name" value="RIBOSOMAL PROTEIN L30"/>
    <property type="match status" value="1"/>
</dbReference>
<evidence type="ECO:0000256" key="1">
    <source>
        <dbReference type="ARBA" id="ARBA00007326"/>
    </source>
</evidence>
<keyword evidence="2" id="KW-0689">Ribosomal protein</keyword>
<dbReference type="NCBIfam" id="NF002172">
    <property type="entry name" value="PRK01018.1"/>
    <property type="match status" value="1"/>
</dbReference>
<evidence type="ECO:0000313" key="9">
    <source>
        <dbReference type="RefSeq" id="XP_033706142.1"/>
    </source>
</evidence>
<dbReference type="InterPro" id="IPR029064">
    <property type="entry name" value="Ribosomal_eL30-like_sf"/>
</dbReference>
<dbReference type="InterPro" id="IPR022991">
    <property type="entry name" value="Ribosomal_eL30_CS"/>
</dbReference>
<dbReference type="InterPro" id="IPR004038">
    <property type="entry name" value="Ribosomal_eL8/eL30/eS12/Gad45"/>
</dbReference>
<keyword evidence="8" id="KW-1185">Reference proteome</keyword>
<dbReference type="AlphaFoldDB" id="A0A6J3QV29"/>
<dbReference type="FunFam" id="3.30.1330.30:FF:000001">
    <property type="entry name" value="60S ribosomal protein L30"/>
    <property type="match status" value="1"/>
</dbReference>
<evidence type="ECO:0000256" key="2">
    <source>
        <dbReference type="ARBA" id="ARBA00022980"/>
    </source>
</evidence>
<evidence type="ECO:0000256" key="3">
    <source>
        <dbReference type="ARBA" id="ARBA00023274"/>
    </source>
</evidence>
<evidence type="ECO:0000313" key="8">
    <source>
        <dbReference type="Proteomes" id="UP000245320"/>
    </source>
</evidence>
<dbReference type="SUPFAM" id="SSF55315">
    <property type="entry name" value="L30e-like"/>
    <property type="match status" value="1"/>
</dbReference>
<dbReference type="GO" id="GO:0003723">
    <property type="term" value="F:RNA binding"/>
    <property type="evidence" value="ECO:0007669"/>
    <property type="project" value="InterPro"/>
</dbReference>
<dbReference type="GO" id="GO:0005840">
    <property type="term" value="C:ribosome"/>
    <property type="evidence" value="ECO:0007669"/>
    <property type="project" value="UniProtKB-KW"/>
</dbReference>